<name>A0A917KCQ3_9BACL</name>
<feature type="transmembrane region" description="Helical" evidence="1">
    <location>
        <begin position="29"/>
        <end position="47"/>
    </location>
</feature>
<comment type="caution">
    <text evidence="2">The sequence shown here is derived from an EMBL/GenBank/DDBJ whole genome shotgun (WGS) entry which is preliminary data.</text>
</comment>
<reference evidence="2" key="2">
    <citation type="submission" date="2020-09" db="EMBL/GenBank/DDBJ databases">
        <authorList>
            <person name="Sun Q."/>
            <person name="Ohkuma M."/>
        </authorList>
    </citation>
    <scope>NUCLEOTIDE SEQUENCE</scope>
    <source>
        <strain evidence="2">JCM 18487</strain>
    </source>
</reference>
<keyword evidence="1" id="KW-0812">Transmembrane</keyword>
<organism evidence="2 3">
    <name type="scientific">Alicyclobacillus cellulosilyticus</name>
    <dbReference type="NCBI Taxonomy" id="1003997"/>
    <lineage>
        <taxon>Bacteria</taxon>
        <taxon>Bacillati</taxon>
        <taxon>Bacillota</taxon>
        <taxon>Bacilli</taxon>
        <taxon>Bacillales</taxon>
        <taxon>Alicyclobacillaceae</taxon>
        <taxon>Alicyclobacillus</taxon>
    </lineage>
</organism>
<keyword evidence="3" id="KW-1185">Reference proteome</keyword>
<sequence>MLPWLRPAVLLVIHILALAVILSDHDPLELWVTGLYGVYVVLLVLLTDRDSS</sequence>
<dbReference type="Proteomes" id="UP000637695">
    <property type="component" value="Unassembled WGS sequence"/>
</dbReference>
<keyword evidence="1" id="KW-0472">Membrane</keyword>
<evidence type="ECO:0000313" key="3">
    <source>
        <dbReference type="Proteomes" id="UP000637695"/>
    </source>
</evidence>
<keyword evidence="1" id="KW-1133">Transmembrane helix</keyword>
<accession>A0A917KCQ3</accession>
<dbReference type="RefSeq" id="WP_188882415.1">
    <property type="nucleotide sequence ID" value="NZ_BMOY01000025.1"/>
</dbReference>
<proteinExistence type="predicted"/>
<dbReference type="EMBL" id="BMOY01000025">
    <property type="protein sequence ID" value="GGJ08446.1"/>
    <property type="molecule type" value="Genomic_DNA"/>
</dbReference>
<reference evidence="2" key="1">
    <citation type="journal article" date="2014" name="Int. J. Syst. Evol. Microbiol.">
        <title>Complete genome sequence of Corynebacterium casei LMG S-19264T (=DSM 44701T), isolated from a smear-ripened cheese.</title>
        <authorList>
            <consortium name="US DOE Joint Genome Institute (JGI-PGF)"/>
            <person name="Walter F."/>
            <person name="Albersmeier A."/>
            <person name="Kalinowski J."/>
            <person name="Ruckert C."/>
        </authorList>
    </citation>
    <scope>NUCLEOTIDE SEQUENCE</scope>
    <source>
        <strain evidence="2">JCM 18487</strain>
    </source>
</reference>
<gene>
    <name evidence="2" type="ORF">GCM10010885_16960</name>
</gene>
<protein>
    <submittedName>
        <fullName evidence="2">Uncharacterized protein</fullName>
    </submittedName>
</protein>
<evidence type="ECO:0000313" key="2">
    <source>
        <dbReference type="EMBL" id="GGJ08446.1"/>
    </source>
</evidence>
<evidence type="ECO:0000256" key="1">
    <source>
        <dbReference type="SAM" id="Phobius"/>
    </source>
</evidence>
<dbReference type="AlphaFoldDB" id="A0A917KCQ3"/>